<name>A0ABY4C770_9BACT</name>
<organism evidence="2 3">
    <name type="scientific">Bdellovibrio reynosensis</name>
    <dbReference type="NCBI Taxonomy" id="2835041"/>
    <lineage>
        <taxon>Bacteria</taxon>
        <taxon>Pseudomonadati</taxon>
        <taxon>Bdellovibrionota</taxon>
        <taxon>Bdellovibrionia</taxon>
        <taxon>Bdellovibrionales</taxon>
        <taxon>Pseudobdellovibrionaceae</taxon>
        <taxon>Bdellovibrio</taxon>
    </lineage>
</organism>
<dbReference type="Proteomes" id="UP000830116">
    <property type="component" value="Chromosome"/>
</dbReference>
<protein>
    <recommendedName>
        <fullName evidence="4">DUF2059 domain-containing protein</fullName>
    </recommendedName>
</protein>
<evidence type="ECO:0008006" key="4">
    <source>
        <dbReference type="Google" id="ProtNLM"/>
    </source>
</evidence>
<reference evidence="2" key="1">
    <citation type="submission" date="2022-03" db="EMBL/GenBank/DDBJ databases">
        <title>Genome Identification and Characterization of new species Bdellovibrio reynosense LBG001 sp. nov. from a Mexico soil sample.</title>
        <authorList>
            <person name="Camilli A."/>
            <person name="Ajao Y."/>
            <person name="Guo X."/>
        </authorList>
    </citation>
    <scope>NUCLEOTIDE SEQUENCE</scope>
    <source>
        <strain evidence="2">LBG001</strain>
    </source>
</reference>
<keyword evidence="1" id="KW-0732">Signal</keyword>
<dbReference type="EMBL" id="CP093442">
    <property type="protein sequence ID" value="UOF00314.1"/>
    <property type="molecule type" value="Genomic_DNA"/>
</dbReference>
<dbReference type="RefSeq" id="WP_243536142.1">
    <property type="nucleotide sequence ID" value="NZ_CP093442.1"/>
</dbReference>
<proteinExistence type="predicted"/>
<gene>
    <name evidence="2" type="ORF">MNR06_11435</name>
</gene>
<accession>A0ABY4C770</accession>
<evidence type="ECO:0000256" key="1">
    <source>
        <dbReference type="SAM" id="SignalP"/>
    </source>
</evidence>
<feature type="signal peptide" evidence="1">
    <location>
        <begin position="1"/>
        <end position="22"/>
    </location>
</feature>
<feature type="chain" id="PRO_5045778642" description="DUF2059 domain-containing protein" evidence="1">
    <location>
        <begin position="23"/>
        <end position="168"/>
    </location>
</feature>
<evidence type="ECO:0000313" key="2">
    <source>
        <dbReference type="EMBL" id="UOF00314.1"/>
    </source>
</evidence>
<evidence type="ECO:0000313" key="3">
    <source>
        <dbReference type="Proteomes" id="UP000830116"/>
    </source>
</evidence>
<sequence>MRIYKLLPLLAFWSVTVLSVNAGAQVKSYREWKTERVQQAQTKVLTLKAQIDSKKATRTLAHGTDPNLSQKTAVEAVSTTDMAVERLERLLRAEQYDLEVAKDLSVTDYFVGYLTKVQDKKSAFNEVAGKLTPEEVAELMTAYANSVFGASTADLPASASNMGKEVTK</sequence>
<keyword evidence="3" id="KW-1185">Reference proteome</keyword>